<dbReference type="Gene3D" id="3.40.50.1820">
    <property type="entry name" value="alpha/beta hydrolase"/>
    <property type="match status" value="1"/>
</dbReference>
<organism evidence="2 3">
    <name type="scientific">Thermus parvatiensis</name>
    <dbReference type="NCBI Taxonomy" id="456163"/>
    <lineage>
        <taxon>Bacteria</taxon>
        <taxon>Thermotogati</taxon>
        <taxon>Deinococcota</taxon>
        <taxon>Deinococci</taxon>
        <taxon>Thermales</taxon>
        <taxon>Thermaceae</taxon>
        <taxon>Thermus</taxon>
    </lineage>
</organism>
<keyword evidence="1" id="KW-0472">Membrane</keyword>
<dbReference type="RefSeq" id="WP_060384162.1">
    <property type="nucleotide sequence ID" value="NZ_CP014141.1"/>
</dbReference>
<sequence>MMARTERLQLAGLPVLVQVSEDPKALLLVLHGLKGSKEHILTLLPGYAERGFLLLAFDAPRHGERQGPPPSAKSPRYVEEVYRVALGFKEEALRVAEEAQRRFGLPLFLAGGSLGAFVAHLLLAEGFRPQAVLAFIGSGFPMKLPQGQVVEDPEVLALYEAPPATRGEAYGGVPLLHLHGSRDLIVPLARMEKTLEALRPHYPEGRLARFVEEGAGHTLTPLMARVGLAFLEHWLEAR</sequence>
<dbReference type="AlphaFoldDB" id="A0A120HT29"/>
<protein>
    <submittedName>
        <fullName evidence="2">Phospholipase</fullName>
    </submittedName>
</protein>
<name>A0A120HT29_9DEIN</name>
<dbReference type="SUPFAM" id="SSF53474">
    <property type="entry name" value="alpha/beta-Hydrolases"/>
    <property type="match status" value="1"/>
</dbReference>
<evidence type="ECO:0000313" key="3">
    <source>
        <dbReference type="Proteomes" id="UP000061630"/>
    </source>
</evidence>
<dbReference type="Proteomes" id="UP000061630">
    <property type="component" value="Chromosome"/>
</dbReference>
<keyword evidence="1" id="KW-1133">Transmembrane helix</keyword>
<proteinExistence type="predicted"/>
<feature type="transmembrane region" description="Helical" evidence="1">
    <location>
        <begin position="103"/>
        <end position="123"/>
    </location>
</feature>
<evidence type="ECO:0000256" key="1">
    <source>
        <dbReference type="SAM" id="Phobius"/>
    </source>
</evidence>
<accession>A0A120HT29</accession>
<reference evidence="2 3" key="1">
    <citation type="submission" date="2016-01" db="EMBL/GenBank/DDBJ databases">
        <title>Genome sequence of Thermus parvatiensis, a thermophile isolated from a hot water spring.</title>
        <authorList>
            <person name="Tripathi C."/>
            <person name="Lal R."/>
        </authorList>
    </citation>
    <scope>NUCLEOTIDE SEQUENCE [LARGE SCALE GENOMIC DNA]</scope>
    <source>
        <strain evidence="2 3">RL</strain>
    </source>
</reference>
<gene>
    <name evidence="2" type="ORF">AV541_02565</name>
</gene>
<keyword evidence="1" id="KW-0812">Transmembrane</keyword>
<dbReference type="InterPro" id="IPR029058">
    <property type="entry name" value="AB_hydrolase_fold"/>
</dbReference>
<evidence type="ECO:0000313" key="2">
    <source>
        <dbReference type="EMBL" id="AMA75188.1"/>
    </source>
</evidence>
<dbReference type="EMBL" id="CP014141">
    <property type="protein sequence ID" value="AMA75188.1"/>
    <property type="molecule type" value="Genomic_DNA"/>
</dbReference>
<dbReference type="KEGG" id="tpar:AV541_02565"/>